<dbReference type="InterPro" id="IPR027417">
    <property type="entry name" value="P-loop_NTPase"/>
</dbReference>
<dbReference type="InterPro" id="IPR041664">
    <property type="entry name" value="AAA_16"/>
</dbReference>
<gene>
    <name evidence="4" type="ORF">AVDCRST_MAG06-1687</name>
</gene>
<dbReference type="PRINTS" id="PR00038">
    <property type="entry name" value="HTHLUXR"/>
</dbReference>
<dbReference type="Gene3D" id="1.10.10.10">
    <property type="entry name" value="Winged helix-like DNA-binding domain superfamily/Winged helix DNA-binding domain"/>
    <property type="match status" value="1"/>
</dbReference>
<dbReference type="EMBL" id="CADCUP010000115">
    <property type="protein sequence ID" value="CAA9392631.1"/>
    <property type="molecule type" value="Genomic_DNA"/>
</dbReference>
<dbReference type="InterPro" id="IPR011990">
    <property type="entry name" value="TPR-like_helical_dom_sf"/>
</dbReference>
<dbReference type="AlphaFoldDB" id="A0A6J4NNF1"/>
<name>A0A6J4NNF1_9ACTN</name>
<dbReference type="GO" id="GO:0006355">
    <property type="term" value="P:regulation of DNA-templated transcription"/>
    <property type="evidence" value="ECO:0007669"/>
    <property type="project" value="InterPro"/>
</dbReference>
<protein>
    <submittedName>
        <fullName evidence="4">Transcriptional regulator, LuxA family</fullName>
    </submittedName>
</protein>
<dbReference type="PANTHER" id="PTHR16305:SF35">
    <property type="entry name" value="TRANSCRIPTIONAL ACTIVATOR DOMAIN"/>
    <property type="match status" value="1"/>
</dbReference>
<evidence type="ECO:0000313" key="4">
    <source>
        <dbReference type="EMBL" id="CAA9392631.1"/>
    </source>
</evidence>
<reference evidence="4" key="1">
    <citation type="submission" date="2020-02" db="EMBL/GenBank/DDBJ databases">
        <authorList>
            <person name="Meier V. D."/>
        </authorList>
    </citation>
    <scope>NUCLEOTIDE SEQUENCE</scope>
    <source>
        <strain evidence="4">AVDCRST_MAG06</strain>
    </source>
</reference>
<dbReference type="Gene3D" id="3.40.50.300">
    <property type="entry name" value="P-loop containing nucleotide triphosphate hydrolases"/>
    <property type="match status" value="1"/>
</dbReference>
<evidence type="ECO:0000256" key="1">
    <source>
        <dbReference type="ARBA" id="ARBA00022741"/>
    </source>
</evidence>
<dbReference type="InterPro" id="IPR036388">
    <property type="entry name" value="WH-like_DNA-bd_sf"/>
</dbReference>
<dbReference type="PROSITE" id="PS00622">
    <property type="entry name" value="HTH_LUXR_1"/>
    <property type="match status" value="1"/>
</dbReference>
<dbReference type="Pfam" id="PF00196">
    <property type="entry name" value="GerE"/>
    <property type="match status" value="1"/>
</dbReference>
<dbReference type="Gene3D" id="1.25.40.10">
    <property type="entry name" value="Tetratricopeptide repeat domain"/>
    <property type="match status" value="1"/>
</dbReference>
<organism evidence="4">
    <name type="scientific">uncultured Nocardioides sp</name>
    <dbReference type="NCBI Taxonomy" id="198441"/>
    <lineage>
        <taxon>Bacteria</taxon>
        <taxon>Bacillati</taxon>
        <taxon>Actinomycetota</taxon>
        <taxon>Actinomycetes</taxon>
        <taxon>Propionibacteriales</taxon>
        <taxon>Nocardioidaceae</taxon>
        <taxon>Nocardioides</taxon>
        <taxon>environmental samples</taxon>
    </lineage>
</organism>
<dbReference type="InterPro" id="IPR016032">
    <property type="entry name" value="Sig_transdc_resp-reg_C-effctor"/>
</dbReference>
<dbReference type="CDD" id="cd06170">
    <property type="entry name" value="LuxR_C_like"/>
    <property type="match status" value="1"/>
</dbReference>
<accession>A0A6J4NNF1</accession>
<dbReference type="SUPFAM" id="SSF48452">
    <property type="entry name" value="TPR-like"/>
    <property type="match status" value="1"/>
</dbReference>
<feature type="domain" description="HTH luxR-type" evidence="3">
    <location>
        <begin position="912"/>
        <end position="977"/>
    </location>
</feature>
<keyword evidence="1" id="KW-0547">Nucleotide-binding</keyword>
<dbReference type="GO" id="GO:0005737">
    <property type="term" value="C:cytoplasm"/>
    <property type="evidence" value="ECO:0007669"/>
    <property type="project" value="TreeGrafter"/>
</dbReference>
<evidence type="ECO:0000256" key="2">
    <source>
        <dbReference type="ARBA" id="ARBA00022840"/>
    </source>
</evidence>
<dbReference type="PANTHER" id="PTHR16305">
    <property type="entry name" value="TESTICULAR SOLUBLE ADENYLYL CYCLASE"/>
    <property type="match status" value="1"/>
</dbReference>
<dbReference type="Pfam" id="PF13191">
    <property type="entry name" value="AAA_16"/>
    <property type="match status" value="1"/>
</dbReference>
<dbReference type="InterPro" id="IPR000792">
    <property type="entry name" value="Tscrpt_reg_LuxR_C"/>
</dbReference>
<dbReference type="SUPFAM" id="SSF52540">
    <property type="entry name" value="P-loop containing nucleoside triphosphate hydrolases"/>
    <property type="match status" value="1"/>
</dbReference>
<evidence type="ECO:0000259" key="3">
    <source>
        <dbReference type="PROSITE" id="PS50043"/>
    </source>
</evidence>
<dbReference type="SUPFAM" id="SSF46894">
    <property type="entry name" value="C-terminal effector domain of the bipartite response regulators"/>
    <property type="match status" value="1"/>
</dbReference>
<dbReference type="GO" id="GO:0004016">
    <property type="term" value="F:adenylate cyclase activity"/>
    <property type="evidence" value="ECO:0007669"/>
    <property type="project" value="TreeGrafter"/>
</dbReference>
<keyword evidence="2" id="KW-0067">ATP-binding</keyword>
<dbReference type="GO" id="GO:0003677">
    <property type="term" value="F:DNA binding"/>
    <property type="evidence" value="ECO:0007669"/>
    <property type="project" value="InterPro"/>
</dbReference>
<dbReference type="GO" id="GO:0005524">
    <property type="term" value="F:ATP binding"/>
    <property type="evidence" value="ECO:0007669"/>
    <property type="project" value="UniProtKB-KW"/>
</dbReference>
<dbReference type="PROSITE" id="PS50043">
    <property type="entry name" value="HTH_LUXR_2"/>
    <property type="match status" value="1"/>
</dbReference>
<dbReference type="SMART" id="SM00421">
    <property type="entry name" value="HTH_LUXR"/>
    <property type="match status" value="1"/>
</dbReference>
<sequence>MMSTVPTRSADLVGRDAELTELSSRLGIAASATRGSDRPIVLLAGDAGVGKTRLLTELRDRAHAAGWQVVAGHSLDLGDSALPYLAFSEILGRLVAEQPTTTAAVLDDHPALARLQPGRRIRTLDDGREDGGLQRADLFEAVHALLTRAAAGSPLLVIVEDTHWADQSTRDLLSFLFTRPFATPVHLVVSYRSDDLHRRHPLRRQVAEWARLRGVERIQLEPLAALDVRRLVRLLHPDPIAESDVADIVSRAEGNAFFVEELVGATWATGGVPADLADVLLVRLDRLDDSARQVVRTAAVAGRQVSHHLLAAASGVDERALDGALRDAVESNVLVPVRDAYAFRHALLGEAVYDDLLPGERVRLHGSYARVLRSGEAAGTSAELARHARLGQDPRTALFASIEAGHDAVRVGGPEEAAQHYEQALTLLSDPAVGDLAEVDVPDLVVRTADALTAAGHVPRANAVLREQLEQLPDDAHDVDRGRLMTSLALGLIITDAPDDELEMARRAVELVADASPQQRAKSLAGYARILSAHLRHDEARDAATEALALTRQLDMPRLSADIHTTLAGLDRRAMVDEIGVSLREVIGQARAAGAVNAELRARYLLGRFHQDRAELEEALTAYAATRARGAEVGTPWAPFAFEARFMEVAVLVVAGRWDDAMALADMSGEVPPPIYEAMLEAVSAHVMAGRGRAGAGERARSVRGYWSKEGIVAITAATTLLELAEQAGDVGLAMTTYDDIVGVLSKTWHERFQARLRLSAQALGVLGTAAPRLSAAERAELAEVADDLLADGHGVYDYHRELGVEFGPEAQAWIVRLDAEHLRWRWAAQVDAPGEGDLVAAWRDTEQVFLAYGHVHELARVRARLAAILRSGDPAASRAVADAARATAHELGAAPLVAELIALGSQPARREPAAVDALTPRESEILALVAQGRTNGEIGKQLFISVKTVSVHVSNILGKLDAASRTEAAAIARRRGLLV</sequence>
<proteinExistence type="predicted"/>